<organism evidence="3 4">
    <name type="scientific">Pochonia chlamydosporia 170</name>
    <dbReference type="NCBI Taxonomy" id="1380566"/>
    <lineage>
        <taxon>Eukaryota</taxon>
        <taxon>Fungi</taxon>
        <taxon>Dikarya</taxon>
        <taxon>Ascomycota</taxon>
        <taxon>Pezizomycotina</taxon>
        <taxon>Sordariomycetes</taxon>
        <taxon>Hypocreomycetidae</taxon>
        <taxon>Hypocreales</taxon>
        <taxon>Clavicipitaceae</taxon>
        <taxon>Pochonia</taxon>
    </lineage>
</organism>
<gene>
    <name evidence="3" type="ORF">VFPPC_15365</name>
</gene>
<proteinExistence type="predicted"/>
<dbReference type="InterPro" id="IPR025676">
    <property type="entry name" value="Clr5_dom"/>
</dbReference>
<protein>
    <submittedName>
        <fullName evidence="3">Clr5 domain-containing protein</fullName>
    </submittedName>
</protein>
<reference evidence="3 4" key="1">
    <citation type="journal article" date="2016" name="PLoS Pathog.">
        <title>Biosynthesis of antibiotic leucinostatins in bio-control fungus Purpureocillium lilacinum and their inhibition on phytophthora revealed by genome mining.</title>
        <authorList>
            <person name="Wang G."/>
            <person name="Liu Z."/>
            <person name="Lin R."/>
            <person name="Li E."/>
            <person name="Mao Z."/>
            <person name="Ling J."/>
            <person name="Yang Y."/>
            <person name="Yin W.B."/>
            <person name="Xie B."/>
        </authorList>
    </citation>
    <scope>NUCLEOTIDE SEQUENCE [LARGE SCALE GENOMIC DNA]</scope>
    <source>
        <strain evidence="3">170</strain>
    </source>
</reference>
<feature type="compositionally biased region" description="Basic residues" evidence="1">
    <location>
        <begin position="208"/>
        <end position="217"/>
    </location>
</feature>
<name>A0A179G7M7_METCM</name>
<dbReference type="GeneID" id="28857112"/>
<evidence type="ECO:0000259" key="2">
    <source>
        <dbReference type="Pfam" id="PF14420"/>
    </source>
</evidence>
<dbReference type="OrthoDB" id="4115389at2759"/>
<dbReference type="KEGG" id="pchm:VFPPC_15365"/>
<dbReference type="RefSeq" id="XP_018149880.1">
    <property type="nucleotide sequence ID" value="XM_018293118.1"/>
</dbReference>
<dbReference type="PANTHER" id="PTHR38788:SF3">
    <property type="entry name" value="CLR5 DOMAIN-CONTAINING PROTEIN"/>
    <property type="match status" value="1"/>
</dbReference>
<feature type="domain" description="Clr5" evidence="2">
    <location>
        <begin position="1"/>
        <end position="52"/>
    </location>
</feature>
<evidence type="ECO:0000313" key="3">
    <source>
        <dbReference type="EMBL" id="OAQ73797.1"/>
    </source>
</evidence>
<evidence type="ECO:0000256" key="1">
    <source>
        <dbReference type="SAM" id="MobiDB-lite"/>
    </source>
</evidence>
<evidence type="ECO:0000313" key="4">
    <source>
        <dbReference type="Proteomes" id="UP000078397"/>
    </source>
</evidence>
<accession>A0A179G7M7</accession>
<feature type="region of interest" description="Disordered" evidence="1">
    <location>
        <begin position="164"/>
        <end position="217"/>
    </location>
</feature>
<dbReference type="Proteomes" id="UP000078397">
    <property type="component" value="Unassembled WGS sequence"/>
</dbReference>
<dbReference type="AlphaFoldDB" id="A0A179G7M7"/>
<dbReference type="PANTHER" id="PTHR38788">
    <property type="entry name" value="CLR5 DOMAIN-CONTAINING PROTEIN"/>
    <property type="match status" value="1"/>
</dbReference>
<comment type="caution">
    <text evidence="3">The sequence shown here is derived from an EMBL/GenBank/DDBJ whole genome shotgun (WGS) entry which is preliminary data.</text>
</comment>
<sequence length="217" mass="23823">MALDWDEHRDTIVRLYSLNTLDEVIKIMAKKHGFHADRRTYYLKFKEWRIGKRYNSDRMNVLDNVPPVPAGHVGRASQYGESSASGAFLDYAGTESTQVDGYHGAGNAYAEYEAAGQSQSQIQATDGSYDLHGHHHAPAAQGQYYPAVDAHHYYNSLPSAPLGTHGAQAPHNVSAIPQPAAQPYGQNVSANPLPPPQNRVLRSNGKARTGRTSKRQS</sequence>
<dbReference type="Pfam" id="PF14420">
    <property type="entry name" value="Clr5"/>
    <property type="match status" value="1"/>
</dbReference>
<keyword evidence="4" id="KW-1185">Reference proteome</keyword>
<dbReference type="EMBL" id="LSBJ02000001">
    <property type="protein sequence ID" value="OAQ73797.1"/>
    <property type="molecule type" value="Genomic_DNA"/>
</dbReference>